<dbReference type="EMBL" id="QTJV01000009">
    <property type="protein sequence ID" value="RFM32345.1"/>
    <property type="molecule type" value="Genomic_DNA"/>
</dbReference>
<keyword evidence="2" id="KW-1185">Reference proteome</keyword>
<proteinExistence type="predicted"/>
<gene>
    <name evidence="1" type="ORF">DXN04_21905</name>
</gene>
<reference evidence="1 2" key="1">
    <citation type="submission" date="2018-08" db="EMBL/GenBank/DDBJ databases">
        <title>Chitinophaga sp. K20C18050901, a novel bacterium isolated from forest soil.</title>
        <authorList>
            <person name="Wang C."/>
        </authorList>
    </citation>
    <scope>NUCLEOTIDE SEQUENCE [LARGE SCALE GENOMIC DNA]</scope>
    <source>
        <strain evidence="1 2">K20C18050901</strain>
    </source>
</reference>
<evidence type="ECO:0000313" key="1">
    <source>
        <dbReference type="EMBL" id="RFM32345.1"/>
    </source>
</evidence>
<sequence length="111" mass="13509">MDKNLEQFIRRYLREYYNEDVDIELTEDLSIEKDLGIIDEDIDDFLTQFITEFSVDYKRFESKRYFTTESWVFSVFRFVFGQRKWLPLPVDKLETFTIAHLQKAVENGFLI</sequence>
<evidence type="ECO:0000313" key="2">
    <source>
        <dbReference type="Proteomes" id="UP000261174"/>
    </source>
</evidence>
<comment type="caution">
    <text evidence="1">The sequence shown here is derived from an EMBL/GenBank/DDBJ whole genome shotgun (WGS) entry which is preliminary data.</text>
</comment>
<dbReference type="InterPro" id="IPR010862">
    <property type="entry name" value="DUF1493"/>
</dbReference>
<dbReference type="AlphaFoldDB" id="A0A3E1NWP7"/>
<dbReference type="Pfam" id="PF07377">
    <property type="entry name" value="DUF1493"/>
    <property type="match status" value="1"/>
</dbReference>
<accession>A0A3E1NWP7</accession>
<dbReference type="RefSeq" id="WP_116855538.1">
    <property type="nucleotide sequence ID" value="NZ_QTJV01000009.1"/>
</dbReference>
<dbReference type="Proteomes" id="UP000261174">
    <property type="component" value="Unassembled WGS sequence"/>
</dbReference>
<organism evidence="1 2">
    <name type="scientific">Chitinophaga silvisoli</name>
    <dbReference type="NCBI Taxonomy" id="2291814"/>
    <lineage>
        <taxon>Bacteria</taxon>
        <taxon>Pseudomonadati</taxon>
        <taxon>Bacteroidota</taxon>
        <taxon>Chitinophagia</taxon>
        <taxon>Chitinophagales</taxon>
        <taxon>Chitinophagaceae</taxon>
        <taxon>Chitinophaga</taxon>
    </lineage>
</organism>
<protein>
    <submittedName>
        <fullName evidence="1">DUF1493 family protein</fullName>
    </submittedName>
</protein>
<dbReference type="OrthoDB" id="1367059at2"/>
<name>A0A3E1NWP7_9BACT</name>